<dbReference type="InterPro" id="IPR038318">
    <property type="entry name" value="KdpD_sf"/>
</dbReference>
<proteinExistence type="predicted"/>
<dbReference type="InterPro" id="IPR003594">
    <property type="entry name" value="HATPase_dom"/>
</dbReference>
<dbReference type="Pfam" id="PF02518">
    <property type="entry name" value="HATPase_c"/>
    <property type="match status" value="1"/>
</dbReference>
<dbReference type="EMBL" id="JARESE010000098">
    <property type="protein sequence ID" value="MDE8654648.1"/>
    <property type="molecule type" value="Genomic_DNA"/>
</dbReference>
<dbReference type="Gene3D" id="1.20.120.620">
    <property type="entry name" value="Backbone structure of the membrane domain of e. Coli histidine kinase receptor kdpd"/>
    <property type="match status" value="1"/>
</dbReference>
<organism evidence="15 16">
    <name type="scientific">Novosphingobium album</name>
    <name type="common">ex Liu et al. 2023</name>
    <dbReference type="NCBI Taxonomy" id="3031130"/>
    <lineage>
        <taxon>Bacteria</taxon>
        <taxon>Pseudomonadati</taxon>
        <taxon>Pseudomonadota</taxon>
        <taxon>Alphaproteobacteria</taxon>
        <taxon>Sphingomonadales</taxon>
        <taxon>Sphingomonadaceae</taxon>
        <taxon>Novosphingobium</taxon>
    </lineage>
</organism>
<reference evidence="15 16" key="1">
    <citation type="submission" date="2023-03" db="EMBL/GenBank/DDBJ databases">
        <title>NovoSphingobium album sp. nov. isolated from polycyclic aromatic hydrocarbons- and heavy-metal polluted soil.</title>
        <authorList>
            <person name="Liu Z."/>
            <person name="Wang K."/>
        </authorList>
    </citation>
    <scope>NUCLEOTIDE SEQUENCE [LARGE SCALE GENOMIC DNA]</scope>
    <source>
        <strain evidence="15 16">H3SJ31-1</strain>
    </source>
</reference>
<dbReference type="InterPro" id="IPR004358">
    <property type="entry name" value="Sig_transdc_His_kin-like_C"/>
</dbReference>
<gene>
    <name evidence="15" type="ORF">PYV00_23420</name>
</gene>
<feature type="transmembrane region" description="Helical" evidence="13">
    <location>
        <begin position="60"/>
        <end position="88"/>
    </location>
</feature>
<dbReference type="Gene3D" id="1.10.287.130">
    <property type="match status" value="1"/>
</dbReference>
<evidence type="ECO:0000256" key="10">
    <source>
        <dbReference type="ARBA" id="ARBA00022989"/>
    </source>
</evidence>
<evidence type="ECO:0000256" key="3">
    <source>
        <dbReference type="ARBA" id="ARBA00012438"/>
    </source>
</evidence>
<dbReference type="PANTHER" id="PTHR45569">
    <property type="entry name" value="SENSOR PROTEIN KDPD"/>
    <property type="match status" value="1"/>
</dbReference>
<comment type="caution">
    <text evidence="15">The sequence shown here is derived from an EMBL/GenBank/DDBJ whole genome shotgun (WGS) entry which is preliminary data.</text>
</comment>
<evidence type="ECO:0000256" key="8">
    <source>
        <dbReference type="ARBA" id="ARBA00022777"/>
    </source>
</evidence>
<dbReference type="InterPro" id="IPR005467">
    <property type="entry name" value="His_kinase_dom"/>
</dbReference>
<dbReference type="Gene3D" id="3.30.565.10">
    <property type="entry name" value="Histidine kinase-like ATPase, C-terminal domain"/>
    <property type="match status" value="1"/>
</dbReference>
<dbReference type="Pfam" id="PF13493">
    <property type="entry name" value="DUF4118"/>
    <property type="match status" value="1"/>
</dbReference>
<dbReference type="SMART" id="SM00387">
    <property type="entry name" value="HATPase_c"/>
    <property type="match status" value="1"/>
</dbReference>
<dbReference type="PRINTS" id="PR00344">
    <property type="entry name" value="BCTRLSENSOR"/>
</dbReference>
<keyword evidence="7" id="KW-0547">Nucleotide-binding</keyword>
<evidence type="ECO:0000259" key="14">
    <source>
        <dbReference type="PROSITE" id="PS50109"/>
    </source>
</evidence>
<dbReference type="SUPFAM" id="SSF47384">
    <property type="entry name" value="Homodimeric domain of signal transducing histidine kinase"/>
    <property type="match status" value="1"/>
</dbReference>
<dbReference type="CDD" id="cd00075">
    <property type="entry name" value="HATPase"/>
    <property type="match status" value="1"/>
</dbReference>
<dbReference type="PANTHER" id="PTHR45569:SF1">
    <property type="entry name" value="SENSOR PROTEIN KDPD"/>
    <property type="match status" value="1"/>
</dbReference>
<keyword evidence="12 13" id="KW-0472">Membrane</keyword>
<dbReference type="SUPFAM" id="SSF55874">
    <property type="entry name" value="ATPase domain of HSP90 chaperone/DNA topoisomerase II/histidine kinase"/>
    <property type="match status" value="1"/>
</dbReference>
<dbReference type="SMART" id="SM00388">
    <property type="entry name" value="HisKA"/>
    <property type="match status" value="1"/>
</dbReference>
<keyword evidence="11" id="KW-0902">Two-component regulatory system</keyword>
<evidence type="ECO:0000256" key="11">
    <source>
        <dbReference type="ARBA" id="ARBA00023012"/>
    </source>
</evidence>
<evidence type="ECO:0000256" key="9">
    <source>
        <dbReference type="ARBA" id="ARBA00022840"/>
    </source>
</evidence>
<dbReference type="InterPro" id="IPR036890">
    <property type="entry name" value="HATPase_C_sf"/>
</dbReference>
<dbReference type="Proteomes" id="UP001216253">
    <property type="component" value="Unassembled WGS sequence"/>
</dbReference>
<dbReference type="GO" id="GO:0005524">
    <property type="term" value="F:ATP binding"/>
    <property type="evidence" value="ECO:0007669"/>
    <property type="project" value="UniProtKB-KW"/>
</dbReference>
<dbReference type="InterPro" id="IPR052023">
    <property type="entry name" value="Histidine_kinase_KdpD"/>
</dbReference>
<evidence type="ECO:0000313" key="15">
    <source>
        <dbReference type="EMBL" id="MDE8654648.1"/>
    </source>
</evidence>
<name>A0ABT5WXK9_9SPHN</name>
<evidence type="ECO:0000256" key="13">
    <source>
        <dbReference type="SAM" id="Phobius"/>
    </source>
</evidence>
<feature type="domain" description="Histidine kinase" evidence="14">
    <location>
        <begin position="288"/>
        <end position="505"/>
    </location>
</feature>
<evidence type="ECO:0000256" key="2">
    <source>
        <dbReference type="ARBA" id="ARBA00004141"/>
    </source>
</evidence>
<dbReference type="EC" id="2.7.13.3" evidence="3"/>
<evidence type="ECO:0000256" key="1">
    <source>
        <dbReference type="ARBA" id="ARBA00000085"/>
    </source>
</evidence>
<comment type="catalytic activity">
    <reaction evidence="1">
        <text>ATP + protein L-histidine = ADP + protein N-phospho-L-histidine.</text>
        <dbReference type="EC" id="2.7.13.3"/>
    </reaction>
</comment>
<dbReference type="RefSeq" id="WP_275230772.1">
    <property type="nucleotide sequence ID" value="NZ_JARESE010000098.1"/>
</dbReference>
<sequence length="509" mass="54542">MEAVVPDMKVESQPTLAVKLQPSLALRFGDWRLPAIILTVTSILGIAMQPLLGGEVSSGLIFVLGITLVGATSGLTPALVCAVLASAIFNFFLADPVLTFRIASGADLAPPLIFTACAIVSGLLAGRLRDKSFQLEKTNLQLQSLLETSRFLQRAANEAEVADALKARIPARAGNKLGLYRWTQDMAIPVGDSPDDEVWIEFAQHSFESGLEAFSQEGFTGYALPGRTGTVGLLVSDEAARSGFDHNFMLALAQVAGLALERARFAAVISENQANARTEELKSALLSSVSHDLRTPLTAISAAASSLVTYESELDVETSRNLLLGIVDECDRLNRFTANLLELSRLQSSGTNIEGQVLSVHDMVRSVLQRLGARAASHDIQVSLPRRPILVLADTALFELALTNVIQNALLYSEAGTTVLIHSEADRNGCTLTITDQGRGIAKAEQERVFERFYRARRSEASQGSGLGLAIAKGFVEAFDGSIEIRSPVIGSRGTSVIIRLPIVEETAT</sequence>
<dbReference type="InterPro" id="IPR003661">
    <property type="entry name" value="HisK_dim/P_dom"/>
</dbReference>
<dbReference type="PROSITE" id="PS50109">
    <property type="entry name" value="HIS_KIN"/>
    <property type="match status" value="1"/>
</dbReference>
<evidence type="ECO:0000256" key="12">
    <source>
        <dbReference type="ARBA" id="ARBA00023136"/>
    </source>
</evidence>
<evidence type="ECO:0000313" key="16">
    <source>
        <dbReference type="Proteomes" id="UP001216253"/>
    </source>
</evidence>
<dbReference type="InterPro" id="IPR036097">
    <property type="entry name" value="HisK_dim/P_sf"/>
</dbReference>
<evidence type="ECO:0000256" key="5">
    <source>
        <dbReference type="ARBA" id="ARBA00022679"/>
    </source>
</evidence>
<dbReference type="Pfam" id="PF00512">
    <property type="entry name" value="HisKA"/>
    <property type="match status" value="1"/>
</dbReference>
<keyword evidence="6 13" id="KW-0812">Transmembrane</keyword>
<keyword evidence="4" id="KW-0597">Phosphoprotein</keyword>
<feature type="transmembrane region" description="Helical" evidence="13">
    <location>
        <begin position="31"/>
        <end position="48"/>
    </location>
</feature>
<keyword evidence="9 15" id="KW-0067">ATP-binding</keyword>
<evidence type="ECO:0000256" key="4">
    <source>
        <dbReference type="ARBA" id="ARBA00022553"/>
    </source>
</evidence>
<comment type="subcellular location">
    <subcellularLocation>
        <location evidence="2">Membrane</location>
        <topology evidence="2">Multi-pass membrane protein</topology>
    </subcellularLocation>
</comment>
<keyword evidence="10 13" id="KW-1133">Transmembrane helix</keyword>
<keyword evidence="16" id="KW-1185">Reference proteome</keyword>
<protein>
    <recommendedName>
        <fullName evidence="3">histidine kinase</fullName>
        <ecNumber evidence="3">2.7.13.3</ecNumber>
    </recommendedName>
</protein>
<evidence type="ECO:0000256" key="7">
    <source>
        <dbReference type="ARBA" id="ARBA00022741"/>
    </source>
</evidence>
<evidence type="ECO:0000256" key="6">
    <source>
        <dbReference type="ARBA" id="ARBA00022692"/>
    </source>
</evidence>
<accession>A0ABT5WXK9</accession>
<keyword evidence="5" id="KW-0808">Transferase</keyword>
<dbReference type="CDD" id="cd00082">
    <property type="entry name" value="HisKA"/>
    <property type="match status" value="1"/>
</dbReference>
<dbReference type="InterPro" id="IPR025201">
    <property type="entry name" value="KdpD_TM"/>
</dbReference>
<keyword evidence="8" id="KW-0418">Kinase</keyword>